<protein>
    <recommendedName>
        <fullName evidence="2">protein-glutamate O-methyltransferase</fullName>
        <ecNumber evidence="2">2.1.1.80</ecNumber>
    </recommendedName>
</protein>
<dbReference type="InterPro" id="IPR029063">
    <property type="entry name" value="SAM-dependent_MTases_sf"/>
</dbReference>
<dbReference type="InterPro" id="IPR026024">
    <property type="entry name" value="Chemotaxis_MeTrfase_CheR"/>
</dbReference>
<dbReference type="Proteomes" id="UP000528322">
    <property type="component" value="Unassembled WGS sequence"/>
</dbReference>
<dbReference type="PRINTS" id="PR00996">
    <property type="entry name" value="CHERMTFRASE"/>
</dbReference>
<organism evidence="7 8">
    <name type="scientific">Desulfurispira natronophila</name>
    <dbReference type="NCBI Taxonomy" id="682562"/>
    <lineage>
        <taxon>Bacteria</taxon>
        <taxon>Pseudomonadati</taxon>
        <taxon>Chrysiogenota</taxon>
        <taxon>Chrysiogenia</taxon>
        <taxon>Chrysiogenales</taxon>
        <taxon>Chrysiogenaceae</taxon>
        <taxon>Desulfurispira</taxon>
    </lineage>
</organism>
<dbReference type="Pfam" id="PF03705">
    <property type="entry name" value="CheR_N"/>
    <property type="match status" value="1"/>
</dbReference>
<evidence type="ECO:0000256" key="3">
    <source>
        <dbReference type="ARBA" id="ARBA00022603"/>
    </source>
</evidence>
<dbReference type="InterPro" id="IPR036804">
    <property type="entry name" value="CheR_N_sf"/>
</dbReference>
<dbReference type="PIRSF" id="PIRSF000410">
    <property type="entry name" value="CheR"/>
    <property type="match status" value="1"/>
</dbReference>
<dbReference type="PANTHER" id="PTHR24422:SF10">
    <property type="entry name" value="CHEMOTAXIS PROTEIN METHYLTRANSFERASE 2"/>
    <property type="match status" value="1"/>
</dbReference>
<keyword evidence="3 7" id="KW-0489">Methyltransferase</keyword>
<evidence type="ECO:0000256" key="1">
    <source>
        <dbReference type="ARBA" id="ARBA00001541"/>
    </source>
</evidence>
<keyword evidence="8" id="KW-1185">Reference proteome</keyword>
<dbReference type="SUPFAM" id="SSF53335">
    <property type="entry name" value="S-adenosyl-L-methionine-dependent methyltransferases"/>
    <property type="match status" value="1"/>
</dbReference>
<feature type="domain" description="CheR-type methyltransferase" evidence="6">
    <location>
        <begin position="4"/>
        <end position="280"/>
    </location>
</feature>
<accession>A0A7W8DGQ5</accession>
<sequence>MSVMTPQVIKLTDEEYKLFRDMVYEYSGIFFQEHKKYIIENRLSRRLKQLNFTAFKDYYYYLKYDRKKDEELVELMNLLTINETYFFREPGQLKHMINTAIPQLLKTKTDRVLRIWSAACSTGEEPYSISILIKESGVLPAGYRVEIFGTDLSMDAVNKGKSARYRKISFRSTDPRYMKYFKGDGTDFTVNADVRMPVKLDRGNLLLSSDTGRYRNMDIIFCRNVLIYFDKESKKRVIGNLSRSLQPQGFLYIGHSETLFGISDEFRMNNFGEGIVYTKK</sequence>
<keyword evidence="5" id="KW-0949">S-adenosyl-L-methionine</keyword>
<keyword evidence="4 7" id="KW-0808">Transferase</keyword>
<dbReference type="GO" id="GO:0008983">
    <property type="term" value="F:protein-glutamate O-methyltransferase activity"/>
    <property type="evidence" value="ECO:0007669"/>
    <property type="project" value="UniProtKB-EC"/>
</dbReference>
<evidence type="ECO:0000256" key="2">
    <source>
        <dbReference type="ARBA" id="ARBA00012534"/>
    </source>
</evidence>
<evidence type="ECO:0000256" key="5">
    <source>
        <dbReference type="ARBA" id="ARBA00022691"/>
    </source>
</evidence>
<dbReference type="AlphaFoldDB" id="A0A7W8DGQ5"/>
<comment type="catalytic activity">
    <reaction evidence="1">
        <text>L-glutamyl-[protein] + S-adenosyl-L-methionine = [protein]-L-glutamate 5-O-methyl ester + S-adenosyl-L-homocysteine</text>
        <dbReference type="Rhea" id="RHEA:24452"/>
        <dbReference type="Rhea" id="RHEA-COMP:10208"/>
        <dbReference type="Rhea" id="RHEA-COMP:10311"/>
        <dbReference type="ChEBI" id="CHEBI:29973"/>
        <dbReference type="ChEBI" id="CHEBI:57856"/>
        <dbReference type="ChEBI" id="CHEBI:59789"/>
        <dbReference type="ChEBI" id="CHEBI:82795"/>
        <dbReference type="EC" id="2.1.1.80"/>
    </reaction>
</comment>
<dbReference type="InterPro" id="IPR022642">
    <property type="entry name" value="CheR_C"/>
</dbReference>
<evidence type="ECO:0000313" key="7">
    <source>
        <dbReference type="EMBL" id="MBB5021736.1"/>
    </source>
</evidence>
<dbReference type="PROSITE" id="PS50123">
    <property type="entry name" value="CHER"/>
    <property type="match status" value="1"/>
</dbReference>
<dbReference type="Pfam" id="PF01739">
    <property type="entry name" value="CheR"/>
    <property type="match status" value="1"/>
</dbReference>
<evidence type="ECO:0000313" key="8">
    <source>
        <dbReference type="Proteomes" id="UP000528322"/>
    </source>
</evidence>
<dbReference type="SUPFAM" id="SSF47757">
    <property type="entry name" value="Chemotaxis receptor methyltransferase CheR, N-terminal domain"/>
    <property type="match status" value="1"/>
</dbReference>
<reference evidence="7 8" key="1">
    <citation type="submission" date="2020-08" db="EMBL/GenBank/DDBJ databases">
        <title>Genomic Encyclopedia of Type Strains, Phase IV (KMG-IV): sequencing the most valuable type-strain genomes for metagenomic binning, comparative biology and taxonomic classification.</title>
        <authorList>
            <person name="Goeker M."/>
        </authorList>
    </citation>
    <scope>NUCLEOTIDE SEQUENCE [LARGE SCALE GENOMIC DNA]</scope>
    <source>
        <strain evidence="7 8">DSM 22071</strain>
    </source>
</reference>
<dbReference type="InterPro" id="IPR000780">
    <property type="entry name" value="CheR_MeTrfase"/>
</dbReference>
<dbReference type="RefSeq" id="WP_183730973.1">
    <property type="nucleotide sequence ID" value="NZ_JACHID010000005.1"/>
</dbReference>
<dbReference type="EMBL" id="JACHID010000005">
    <property type="protein sequence ID" value="MBB5021736.1"/>
    <property type="molecule type" value="Genomic_DNA"/>
</dbReference>
<comment type="caution">
    <text evidence="7">The sequence shown here is derived from an EMBL/GenBank/DDBJ whole genome shotgun (WGS) entry which is preliminary data.</text>
</comment>
<evidence type="ECO:0000256" key="4">
    <source>
        <dbReference type="ARBA" id="ARBA00022679"/>
    </source>
</evidence>
<gene>
    <name evidence="7" type="ORF">HNR37_001049</name>
</gene>
<dbReference type="GO" id="GO:0032259">
    <property type="term" value="P:methylation"/>
    <property type="evidence" value="ECO:0007669"/>
    <property type="project" value="UniProtKB-KW"/>
</dbReference>
<dbReference type="Gene3D" id="3.40.50.150">
    <property type="entry name" value="Vaccinia Virus protein VP39"/>
    <property type="match status" value="1"/>
</dbReference>
<dbReference type="InterPro" id="IPR022641">
    <property type="entry name" value="CheR_N"/>
</dbReference>
<proteinExistence type="predicted"/>
<dbReference type="PANTHER" id="PTHR24422">
    <property type="entry name" value="CHEMOTAXIS PROTEIN METHYLTRANSFERASE"/>
    <property type="match status" value="1"/>
</dbReference>
<name>A0A7W8DGQ5_9BACT</name>
<dbReference type="EC" id="2.1.1.80" evidence="2"/>
<evidence type="ECO:0000259" key="6">
    <source>
        <dbReference type="PROSITE" id="PS50123"/>
    </source>
</evidence>
<dbReference type="SMART" id="SM00138">
    <property type="entry name" value="MeTrc"/>
    <property type="match status" value="1"/>
</dbReference>
<dbReference type="Gene3D" id="1.10.155.10">
    <property type="entry name" value="Chemotaxis receptor methyltransferase CheR, N-terminal domain"/>
    <property type="match status" value="1"/>
</dbReference>
<dbReference type="InterPro" id="IPR050903">
    <property type="entry name" value="Bact_Chemotaxis_MeTrfase"/>
</dbReference>